<comment type="caution">
    <text evidence="2">The sequence shown here is derived from an EMBL/GenBank/DDBJ whole genome shotgun (WGS) entry which is preliminary data.</text>
</comment>
<keyword evidence="3" id="KW-1185">Reference proteome</keyword>
<dbReference type="EMBL" id="JABCKV010000027">
    <property type="protein sequence ID" value="KAG5646054.1"/>
    <property type="molecule type" value="Genomic_DNA"/>
</dbReference>
<keyword evidence="1" id="KW-0812">Transmembrane</keyword>
<reference evidence="2" key="2">
    <citation type="submission" date="2021-10" db="EMBL/GenBank/DDBJ databases">
        <title>Phylogenomics reveals ancestral predisposition of the termite-cultivated fungus Termitomyces towards a domesticated lifestyle.</title>
        <authorList>
            <person name="Auxier B."/>
            <person name="Grum-Grzhimaylo A."/>
            <person name="Cardenas M.E."/>
            <person name="Lodge J.D."/>
            <person name="Laessoe T."/>
            <person name="Pedersen O."/>
            <person name="Smith M.E."/>
            <person name="Kuyper T.W."/>
            <person name="Franco-Molano E.A."/>
            <person name="Baroni T.J."/>
            <person name="Aanen D.K."/>
        </authorList>
    </citation>
    <scope>NUCLEOTIDE SEQUENCE</scope>
    <source>
        <strain evidence="2">AP01</strain>
        <tissue evidence="2">Mycelium</tissue>
    </source>
</reference>
<gene>
    <name evidence="2" type="ORF">DXG03_004477</name>
</gene>
<dbReference type="InterPro" id="IPR024371">
    <property type="entry name" value="AcetylCoA_trans_1-like"/>
</dbReference>
<keyword evidence="1" id="KW-0472">Membrane</keyword>
<dbReference type="OrthoDB" id="6415790at2759"/>
<organism evidence="2 3">
    <name type="scientific">Asterophora parasitica</name>
    <dbReference type="NCBI Taxonomy" id="117018"/>
    <lineage>
        <taxon>Eukaryota</taxon>
        <taxon>Fungi</taxon>
        <taxon>Dikarya</taxon>
        <taxon>Basidiomycota</taxon>
        <taxon>Agaricomycotina</taxon>
        <taxon>Agaricomycetes</taxon>
        <taxon>Agaricomycetidae</taxon>
        <taxon>Agaricales</taxon>
        <taxon>Tricholomatineae</taxon>
        <taxon>Lyophyllaceae</taxon>
        <taxon>Asterophora</taxon>
    </lineage>
</organism>
<accession>A0A9P7GAN4</accession>
<evidence type="ECO:0000313" key="3">
    <source>
        <dbReference type="Proteomes" id="UP000775547"/>
    </source>
</evidence>
<dbReference type="Pfam" id="PF13000">
    <property type="entry name" value="Acatn"/>
    <property type="match status" value="1"/>
</dbReference>
<dbReference type="GO" id="GO:0035348">
    <property type="term" value="P:acetyl-CoA transmembrane transport"/>
    <property type="evidence" value="ECO:0007669"/>
    <property type="project" value="InterPro"/>
</dbReference>
<evidence type="ECO:0000256" key="1">
    <source>
        <dbReference type="SAM" id="Phobius"/>
    </source>
</evidence>
<sequence>MGGTWPKWFVLKGVDLLSDATCKVADGINLEATECVSDHGKAMCKDINGQCITHRDGYYSMSALCMILGVVIWVAFIIPRARKLQALPISVWRVKME</sequence>
<feature type="transmembrane region" description="Helical" evidence="1">
    <location>
        <begin position="58"/>
        <end position="78"/>
    </location>
</feature>
<reference evidence="2" key="1">
    <citation type="submission" date="2020-07" db="EMBL/GenBank/DDBJ databases">
        <authorList>
            <person name="Nieuwenhuis M."/>
            <person name="Van De Peppel L.J.J."/>
        </authorList>
    </citation>
    <scope>NUCLEOTIDE SEQUENCE</scope>
    <source>
        <strain evidence="2">AP01</strain>
        <tissue evidence="2">Mycelium</tissue>
    </source>
</reference>
<dbReference type="GO" id="GO:0016020">
    <property type="term" value="C:membrane"/>
    <property type="evidence" value="ECO:0007669"/>
    <property type="project" value="InterPro"/>
</dbReference>
<dbReference type="GO" id="GO:0008521">
    <property type="term" value="F:acetyl-CoA transmembrane transporter activity"/>
    <property type="evidence" value="ECO:0007669"/>
    <property type="project" value="InterPro"/>
</dbReference>
<dbReference type="AlphaFoldDB" id="A0A9P7GAN4"/>
<dbReference type="Proteomes" id="UP000775547">
    <property type="component" value="Unassembled WGS sequence"/>
</dbReference>
<protein>
    <submittedName>
        <fullName evidence="2">Uncharacterized protein</fullName>
    </submittedName>
</protein>
<keyword evidence="1" id="KW-1133">Transmembrane helix</keyword>
<proteinExistence type="predicted"/>
<name>A0A9P7GAN4_9AGAR</name>
<evidence type="ECO:0000313" key="2">
    <source>
        <dbReference type="EMBL" id="KAG5646054.1"/>
    </source>
</evidence>